<feature type="region of interest" description="Disordered" evidence="5">
    <location>
        <begin position="380"/>
        <end position="400"/>
    </location>
</feature>
<gene>
    <name evidence="9" type="ORF">GIL414_LOCUS10136</name>
</gene>
<dbReference type="AlphaFoldDB" id="A0A8S2MTQ2"/>
<feature type="transmembrane region" description="Helical" evidence="6">
    <location>
        <begin position="914"/>
        <end position="936"/>
    </location>
</feature>
<feature type="non-terminal residue" evidence="9">
    <location>
        <position position="1"/>
    </location>
</feature>
<evidence type="ECO:0000256" key="5">
    <source>
        <dbReference type="SAM" id="MobiDB-lite"/>
    </source>
</evidence>
<proteinExistence type="predicted"/>
<dbReference type="Proteomes" id="UP000681720">
    <property type="component" value="Unassembled WGS sequence"/>
</dbReference>
<feature type="transmembrane region" description="Helical" evidence="6">
    <location>
        <begin position="869"/>
        <end position="894"/>
    </location>
</feature>
<evidence type="ECO:0000256" key="1">
    <source>
        <dbReference type="ARBA" id="ARBA00004141"/>
    </source>
</evidence>
<feature type="transmembrane region" description="Helical" evidence="6">
    <location>
        <begin position="968"/>
        <end position="990"/>
    </location>
</feature>
<evidence type="ECO:0000256" key="4">
    <source>
        <dbReference type="ARBA" id="ARBA00023136"/>
    </source>
</evidence>
<comment type="subcellular location">
    <subcellularLocation>
        <location evidence="1">Membrane</location>
        <topology evidence="1">Multi-pass membrane protein</topology>
    </subcellularLocation>
</comment>
<dbReference type="EMBL" id="CAJOBJ010003584">
    <property type="protein sequence ID" value="CAF3970701.1"/>
    <property type="molecule type" value="Genomic_DNA"/>
</dbReference>
<dbReference type="InterPro" id="IPR005821">
    <property type="entry name" value="Ion_trans_dom"/>
</dbReference>
<dbReference type="InterPro" id="IPR013662">
    <property type="entry name" value="RIH_assoc-dom"/>
</dbReference>
<evidence type="ECO:0000256" key="6">
    <source>
        <dbReference type="SAM" id="Phobius"/>
    </source>
</evidence>
<keyword evidence="2 6" id="KW-0812">Transmembrane</keyword>
<evidence type="ECO:0000256" key="2">
    <source>
        <dbReference type="ARBA" id="ARBA00022692"/>
    </source>
</evidence>
<feature type="region of interest" description="Disordered" evidence="5">
    <location>
        <begin position="600"/>
        <end position="623"/>
    </location>
</feature>
<keyword evidence="4 6" id="KW-0472">Membrane</keyword>
<feature type="transmembrane region" description="Helical" evidence="6">
    <location>
        <begin position="784"/>
        <end position="803"/>
    </location>
</feature>
<dbReference type="InterPro" id="IPR015925">
    <property type="entry name" value="Ryanodine_IP3_receptor"/>
</dbReference>
<dbReference type="GO" id="GO:0006816">
    <property type="term" value="P:calcium ion transport"/>
    <property type="evidence" value="ECO:0007669"/>
    <property type="project" value="InterPro"/>
</dbReference>
<dbReference type="GO" id="GO:0016020">
    <property type="term" value="C:membrane"/>
    <property type="evidence" value="ECO:0007669"/>
    <property type="project" value="UniProtKB-SubCell"/>
</dbReference>
<dbReference type="Gene3D" id="1.10.287.70">
    <property type="match status" value="1"/>
</dbReference>
<protein>
    <submittedName>
        <fullName evidence="9">Uncharacterized protein</fullName>
    </submittedName>
</protein>
<evidence type="ECO:0000313" key="10">
    <source>
        <dbReference type="Proteomes" id="UP000681720"/>
    </source>
</evidence>
<sequence>MFLHRNTTLISLYSNLARLLSVSWLTTAERERVDKCIHILTLIADRRGLGQMLRLSSNAAVDLAARSRRTSRSATSDRTHAIDPSTFSAAQRRDHLEDVEHKRVIDNFVDFLSQVSARLKPLVQAEVSVLVDVIRAPHALFPETSESRSKFLSGTFVHKLINHTTMMLIKHHERQLSFHVLNLLTDYARTMQHKEILHWESNHEGQNLRLKLLRRYFSDDKQYLKSLHQPLKEEDALDRLRKTQNELNTQGASDLVVELFMSESPVNILEESVNLAIALLEGGNTEVQTSIFRHLHGCESASEKFFLVFYDKMCIAQKTLKSMPSTSSDTNEFNDDFDDLIFTPKSGAISPLISPTAVDRRMSLTGDRVISNDERQPLLPERQISLSPPNENTFNCDQQSTSSASEQNAVVVHESPEESQALLVTSTTYQERPPEDEITIPIATSFDLFDFHNKTNYNLVCETLKFLDAICGSQTGLLGLLGNYINENNVELINQALNTLTEYCQGPCRDNQDAIVNHESNGIDIIIAIVLNDITPLNQKNYDLVLELKDNASKLLLAVMESRDDSTNAERILRNIVPVSQLLDVGCEIYVRGKQQEIQDKSALETENDEQLHEEEGNESSDNVAQSVGHNIYILAYQLARHNRELEGLMQKRTLHDEALSYYHKHTAEIEIIRHDRSIEPIVFPVPQLCEFLTVEKKQKVFLTCEQDEQGSKVKDFFEKFPEIFEEMKWQRKLRHQPTLYWFSSHMSLWSDISFNFAVLINILVAVFYPFNKGLKDLDPRASAAIWSALFITLVAILIRPNVGSMRMFFVAGILRSIYSVGLGPTLWFMGAIQVLNKGVFLVSFMGNNGTFSKSRYENLTNFELVYHVGYLFLCVLGLCVHEFFYSLLLLDVVYREDTLWNVIQCVVRNAKSVILTAVFAVIIIYLFAICGYLFIQDDFLMELLDMIFRDATLFQVTQSVTRNGKSIMLTMMLALILIYLFSLMGFIFFRDDFLTNIQTRLHSSYPHHRYRRANNTLKTMTLTPTTIPSILNDGYCTKENCTNDTLANNIPHATQPANVLPEEAAGEEVERSCDTLFMCIVTTLNKGLRNGGGIGDVLRQPSSQEPLYFFRVIYDMMFFFIVIIITLNLIFGVIIDNFADLRTEKQRNDEILRNTCFICGLDRKSFDNKHVTFEDHIRKVHNMWNYVYFMVLINVKDSTEYTGPESYVHEMIEQRNLDWFPRMRT</sequence>
<dbReference type="Pfam" id="PF00520">
    <property type="entry name" value="Ion_trans"/>
    <property type="match status" value="1"/>
</dbReference>
<dbReference type="PANTHER" id="PTHR45816:SF4">
    <property type="entry name" value="RYR_IP3R HOMOLOGY ASSOCIATED DOMAIN-CONTAINING PROTEIN"/>
    <property type="match status" value="1"/>
</dbReference>
<accession>A0A8S2MTQ2</accession>
<feature type="transmembrane region" description="Helical" evidence="6">
    <location>
        <begin position="1113"/>
        <end position="1136"/>
    </location>
</feature>
<feature type="compositionally biased region" description="Basic and acidic residues" evidence="5">
    <location>
        <begin position="600"/>
        <end position="615"/>
    </location>
</feature>
<feature type="transmembrane region" description="Helical" evidence="6">
    <location>
        <begin position="753"/>
        <end position="772"/>
    </location>
</feature>
<comment type="caution">
    <text evidence="9">The sequence shown here is derived from an EMBL/GenBank/DDBJ whole genome shotgun (WGS) entry which is preliminary data.</text>
</comment>
<evidence type="ECO:0000313" key="9">
    <source>
        <dbReference type="EMBL" id="CAF3970701.1"/>
    </source>
</evidence>
<evidence type="ECO:0000256" key="3">
    <source>
        <dbReference type="ARBA" id="ARBA00022989"/>
    </source>
</evidence>
<evidence type="ECO:0000259" key="7">
    <source>
        <dbReference type="Pfam" id="PF00520"/>
    </source>
</evidence>
<dbReference type="PANTHER" id="PTHR45816">
    <property type="entry name" value="MIR DOMAIN-CONTAINING PROTEIN"/>
    <property type="match status" value="1"/>
</dbReference>
<feature type="compositionally biased region" description="Polar residues" evidence="5">
    <location>
        <begin position="384"/>
        <end position="400"/>
    </location>
</feature>
<feature type="domain" description="Ion transport" evidence="7">
    <location>
        <begin position="941"/>
        <end position="1146"/>
    </location>
</feature>
<dbReference type="Pfam" id="PF08454">
    <property type="entry name" value="RIH_assoc"/>
    <property type="match status" value="1"/>
</dbReference>
<dbReference type="GO" id="GO:0005216">
    <property type="term" value="F:monoatomic ion channel activity"/>
    <property type="evidence" value="ECO:0007669"/>
    <property type="project" value="InterPro"/>
</dbReference>
<feature type="domain" description="RyR/IP3R Homology associated" evidence="8">
    <location>
        <begin position="452"/>
        <end position="529"/>
    </location>
</feature>
<keyword evidence="3 6" id="KW-1133">Transmembrane helix</keyword>
<reference evidence="9" key="1">
    <citation type="submission" date="2021-02" db="EMBL/GenBank/DDBJ databases">
        <authorList>
            <person name="Nowell W R."/>
        </authorList>
    </citation>
    <scope>NUCLEOTIDE SEQUENCE</scope>
</reference>
<organism evidence="9 10">
    <name type="scientific">Rotaria magnacalcarata</name>
    <dbReference type="NCBI Taxonomy" id="392030"/>
    <lineage>
        <taxon>Eukaryota</taxon>
        <taxon>Metazoa</taxon>
        <taxon>Spiralia</taxon>
        <taxon>Gnathifera</taxon>
        <taxon>Rotifera</taxon>
        <taxon>Eurotatoria</taxon>
        <taxon>Bdelloidea</taxon>
        <taxon>Philodinida</taxon>
        <taxon>Philodinidae</taxon>
        <taxon>Rotaria</taxon>
    </lineage>
</organism>
<name>A0A8S2MTQ2_9BILA</name>
<evidence type="ECO:0000259" key="8">
    <source>
        <dbReference type="Pfam" id="PF08454"/>
    </source>
</evidence>